<organism evidence="1">
    <name type="scientific">hydrothermal vent metagenome</name>
    <dbReference type="NCBI Taxonomy" id="652676"/>
    <lineage>
        <taxon>unclassified sequences</taxon>
        <taxon>metagenomes</taxon>
        <taxon>ecological metagenomes</taxon>
    </lineage>
</organism>
<protein>
    <submittedName>
        <fullName evidence="1">Uncharacterized protein</fullName>
    </submittedName>
</protein>
<dbReference type="EMBL" id="UOGE01000038">
    <property type="protein sequence ID" value="VAX19072.1"/>
    <property type="molecule type" value="Genomic_DNA"/>
</dbReference>
<sequence length="78" mass="8505">MKCELKYRPVVAGTNEEDRRAILSSYVSGDGSCPVCKRVGKTSLIEERFGESTCEVDGTYAVCLDENDNPVHGASMDD</sequence>
<proteinExistence type="predicted"/>
<name>A0A3B1BT22_9ZZZZ</name>
<evidence type="ECO:0000313" key="1">
    <source>
        <dbReference type="EMBL" id="VAX19072.1"/>
    </source>
</evidence>
<gene>
    <name evidence="1" type="ORF">MNBD_NITROSPINAE02-1306</name>
</gene>
<reference evidence="1" key="1">
    <citation type="submission" date="2018-06" db="EMBL/GenBank/DDBJ databases">
        <authorList>
            <person name="Zhirakovskaya E."/>
        </authorList>
    </citation>
    <scope>NUCLEOTIDE SEQUENCE</scope>
</reference>
<dbReference type="AlphaFoldDB" id="A0A3B1BT22"/>
<accession>A0A3B1BT22</accession>